<evidence type="ECO:0000313" key="2">
    <source>
        <dbReference type="EMBL" id="EUJ44019.1"/>
    </source>
</evidence>
<dbReference type="Proteomes" id="UP000019241">
    <property type="component" value="Unassembled WGS sequence"/>
</dbReference>
<feature type="chain" id="PRO_5004890097" evidence="1">
    <location>
        <begin position="32"/>
        <end position="209"/>
    </location>
</feature>
<comment type="caution">
    <text evidence="2">The sequence shown here is derived from an EMBL/GenBank/DDBJ whole genome shotgun (WGS) entry which is preliminary data.</text>
</comment>
<dbReference type="RefSeq" id="WP_052006932.1">
    <property type="nucleotide sequence ID" value="NZ_AODM01000089.1"/>
</dbReference>
<dbReference type="PATRIC" id="fig|1265822.4.peg.4091"/>
<proteinExistence type="predicted"/>
<organism evidence="2 3">
    <name type="scientific">Listeria fleischmannii FSL S10-1203</name>
    <dbReference type="NCBI Taxonomy" id="1265822"/>
    <lineage>
        <taxon>Bacteria</taxon>
        <taxon>Bacillati</taxon>
        <taxon>Bacillota</taxon>
        <taxon>Bacilli</taxon>
        <taxon>Bacillales</taxon>
        <taxon>Listeriaceae</taxon>
        <taxon>Listeria</taxon>
    </lineage>
</organism>
<sequence>MNVHKISKIAIPIAVSTLVLTPFVFTTSAFAAEYTQDYGIMSQNTSVEEVVLTDMDTIIAGKYISINQENLFVLNPNISQELTSEKVALVQNQISQTNKYIEAAKQDTQNTSTIISPSGQESLIQSGLLRGAGVNSITFHWNYARIKISAGSLRNALLVGFTAGSVYAPAKIVQLACGIAGIGTTSIKNGIWFDYNYFVGVLTGNAGKQ</sequence>
<dbReference type="EMBL" id="AODM01000089">
    <property type="protein sequence ID" value="EUJ44019.1"/>
    <property type="molecule type" value="Genomic_DNA"/>
</dbReference>
<reference evidence="2 3" key="1">
    <citation type="submission" date="2012-12" db="EMBL/GenBank/DDBJ databases">
        <title>Novel taxa of Listeriaceae from agricultural environments in the United States.</title>
        <authorList>
            <person name="den Bakker H.C."/>
            <person name="Allred A."/>
            <person name="Warchocki S."/>
            <person name="Wright E.M."/>
            <person name="Burrell A."/>
            <person name="Nightingale K.K."/>
            <person name="Kephart D."/>
            <person name="Wiedmann M."/>
        </authorList>
    </citation>
    <scope>NUCLEOTIDE SEQUENCE [LARGE SCALE GENOMIC DNA]</scope>
    <source>
        <strain evidence="2 3">FSL S10-1203</strain>
    </source>
</reference>
<evidence type="ECO:0000313" key="3">
    <source>
        <dbReference type="Proteomes" id="UP000019241"/>
    </source>
</evidence>
<name>W7CWW7_9LIST</name>
<feature type="signal peptide" evidence="1">
    <location>
        <begin position="1"/>
        <end position="31"/>
    </location>
</feature>
<dbReference type="AlphaFoldDB" id="W7CWW7"/>
<accession>W7CWW7</accession>
<protein>
    <submittedName>
        <fullName evidence="2">Uncharacterized protein</fullName>
    </submittedName>
</protein>
<evidence type="ECO:0000256" key="1">
    <source>
        <dbReference type="SAM" id="SignalP"/>
    </source>
</evidence>
<gene>
    <name evidence="2" type="ORF">MCOL2_20031</name>
</gene>
<keyword evidence="1" id="KW-0732">Signal</keyword>